<keyword evidence="3" id="KW-1185">Reference proteome</keyword>
<name>A0ABY2BKI0_9ACTN</name>
<keyword evidence="1" id="KW-0812">Transmembrane</keyword>
<sequence>MITLIHSQVLGLRTLRSTYGVLLGAVAAVLVMVLADLGTNLGVTYVEPVEVREPVMITVGVIVTIIVCLYAASGVAGDYRYGTITQRLLAAPRRSRLLMASLATYAAFALVVGAAAMGLALAIAQPLVAAKDLTLGLTPVIVVSAIATVPLFAIVGVSIGTICRSQAAAVLVIVGWFPAERLLGLALGDWVAYLPYGLINQLLGLDGATLGRGTAVLCLSGYAAVSALLAAAVLARRDVS</sequence>
<evidence type="ECO:0000313" key="2">
    <source>
        <dbReference type="EMBL" id="TCO23008.1"/>
    </source>
</evidence>
<accession>A0ABY2BKI0</accession>
<dbReference type="EMBL" id="SLWM01000006">
    <property type="protein sequence ID" value="TCO23008.1"/>
    <property type="molecule type" value="Genomic_DNA"/>
</dbReference>
<reference evidence="2 3" key="1">
    <citation type="journal article" date="2015" name="Stand. Genomic Sci.">
        <title>Genomic Encyclopedia of Bacterial and Archaeal Type Strains, Phase III: the genomes of soil and plant-associated and newly described type strains.</title>
        <authorList>
            <person name="Whitman W.B."/>
            <person name="Woyke T."/>
            <person name="Klenk H.P."/>
            <person name="Zhou Y."/>
            <person name="Lilburn T.G."/>
            <person name="Beck B.J."/>
            <person name="De Vos P."/>
            <person name="Vandamme P."/>
            <person name="Eisen J.A."/>
            <person name="Garrity G."/>
            <person name="Hugenholtz P."/>
            <person name="Kyrpides N.C."/>
        </authorList>
    </citation>
    <scope>NUCLEOTIDE SEQUENCE [LARGE SCALE GENOMIC DNA]</scope>
    <source>
        <strain evidence="2 3">VKM Ac-2538</strain>
    </source>
</reference>
<evidence type="ECO:0000256" key="1">
    <source>
        <dbReference type="SAM" id="Phobius"/>
    </source>
</evidence>
<protein>
    <recommendedName>
        <fullName evidence="4">ABC-2 type transport system permease protein</fullName>
    </recommendedName>
</protein>
<dbReference type="Proteomes" id="UP000295818">
    <property type="component" value="Unassembled WGS sequence"/>
</dbReference>
<comment type="caution">
    <text evidence="2">The sequence shown here is derived from an EMBL/GenBank/DDBJ whole genome shotgun (WGS) entry which is preliminary data.</text>
</comment>
<organism evidence="2 3">
    <name type="scientific">Kribbella orskensis</name>
    <dbReference type="NCBI Taxonomy" id="2512216"/>
    <lineage>
        <taxon>Bacteria</taxon>
        <taxon>Bacillati</taxon>
        <taxon>Actinomycetota</taxon>
        <taxon>Actinomycetes</taxon>
        <taxon>Propionibacteriales</taxon>
        <taxon>Kribbellaceae</taxon>
        <taxon>Kribbella</taxon>
    </lineage>
</organism>
<evidence type="ECO:0008006" key="4">
    <source>
        <dbReference type="Google" id="ProtNLM"/>
    </source>
</evidence>
<keyword evidence="1" id="KW-1133">Transmembrane helix</keyword>
<evidence type="ECO:0000313" key="3">
    <source>
        <dbReference type="Proteomes" id="UP000295818"/>
    </source>
</evidence>
<feature type="transmembrane region" description="Helical" evidence="1">
    <location>
        <begin position="97"/>
        <end position="124"/>
    </location>
</feature>
<feature type="transmembrane region" description="Helical" evidence="1">
    <location>
        <begin position="21"/>
        <end position="43"/>
    </location>
</feature>
<proteinExistence type="predicted"/>
<keyword evidence="1" id="KW-0472">Membrane</keyword>
<dbReference type="RefSeq" id="WP_132189697.1">
    <property type="nucleotide sequence ID" value="NZ_SLWM01000006.1"/>
</dbReference>
<feature type="transmembrane region" description="Helical" evidence="1">
    <location>
        <begin position="136"/>
        <end position="157"/>
    </location>
</feature>
<gene>
    <name evidence="2" type="ORF">EV644_106316</name>
</gene>
<feature type="transmembrane region" description="Helical" evidence="1">
    <location>
        <begin position="169"/>
        <end position="193"/>
    </location>
</feature>
<feature type="transmembrane region" description="Helical" evidence="1">
    <location>
        <begin position="213"/>
        <end position="235"/>
    </location>
</feature>
<feature type="transmembrane region" description="Helical" evidence="1">
    <location>
        <begin position="55"/>
        <end position="76"/>
    </location>
</feature>